<keyword evidence="7" id="KW-0793">Thylakoid</keyword>
<dbReference type="InterPro" id="IPR010284">
    <property type="entry name" value="PSII_Ycf12_core-subunit"/>
</dbReference>
<evidence type="ECO:0000256" key="2">
    <source>
        <dbReference type="ARBA" id="ARBA00022531"/>
    </source>
</evidence>
<evidence type="ECO:0000256" key="6">
    <source>
        <dbReference type="ARBA" id="ARBA00023276"/>
    </source>
</evidence>
<geneLocation type="chloroplast" evidence="8"/>
<dbReference type="AlphaFoldDB" id="A0A1U7AFM2"/>
<evidence type="ECO:0000313" key="8">
    <source>
        <dbReference type="EMBL" id="AOV84743.1"/>
    </source>
</evidence>
<dbReference type="GO" id="GO:0009535">
    <property type="term" value="C:chloroplast thylakoid membrane"/>
    <property type="evidence" value="ECO:0007669"/>
    <property type="project" value="UniProtKB-SubCell"/>
</dbReference>
<keyword evidence="8" id="KW-0934">Plastid</keyword>
<comment type="similarity">
    <text evidence="7">Belongs to the Psb30/Ycf12 family.</text>
</comment>
<feature type="transmembrane region" description="Helical" evidence="7">
    <location>
        <begin position="6"/>
        <end position="28"/>
    </location>
</feature>
<evidence type="ECO:0000256" key="3">
    <source>
        <dbReference type="ARBA" id="ARBA00022692"/>
    </source>
</evidence>
<keyword evidence="8" id="KW-0150">Chloroplast</keyword>
<comment type="function">
    <text evidence="7">A core subunit of photosystem II (PSII), probably helps stabilize the reaction center.</text>
</comment>
<dbReference type="NCBIfam" id="NF010239">
    <property type="entry name" value="PRK13686.1"/>
    <property type="match status" value="1"/>
</dbReference>
<sequence>MNIEIIIQLAVLASIAIAGPLVIALSAFKGGNL</sequence>
<gene>
    <name evidence="7 8" type="primary">ycf12</name>
    <name evidence="7" type="synonym">psb30</name>
</gene>
<keyword evidence="4 7" id="KW-1133">Transmembrane helix</keyword>
<proteinExistence type="inferred from homology"/>
<keyword evidence="2 7" id="KW-0602">Photosynthesis</keyword>
<dbReference type="GO" id="GO:0015979">
    <property type="term" value="P:photosynthesis"/>
    <property type="evidence" value="ECO:0007669"/>
    <property type="project" value="UniProtKB-KW"/>
</dbReference>
<organism evidence="8">
    <name type="scientific">Actinostachys pennula</name>
    <dbReference type="NCBI Taxonomy" id="148577"/>
    <lineage>
        <taxon>Eukaryota</taxon>
        <taxon>Viridiplantae</taxon>
        <taxon>Streptophyta</taxon>
        <taxon>Embryophyta</taxon>
        <taxon>Tracheophyta</taxon>
        <taxon>Polypodiopsida</taxon>
        <taxon>Polypodiidae</taxon>
        <taxon>Schizaeales</taxon>
        <taxon>Schizaeaceae</taxon>
        <taxon>Actinostachys</taxon>
    </lineage>
</organism>
<evidence type="ECO:0000256" key="4">
    <source>
        <dbReference type="ARBA" id="ARBA00022989"/>
    </source>
</evidence>
<accession>A0A1U7AFM2</accession>
<protein>
    <recommendedName>
        <fullName evidence="7">Photosystem II reaction center protein Psb30</fullName>
    </recommendedName>
    <alternativeName>
        <fullName evidence="7">Photosystem II reaction center protein Ycf12</fullName>
    </alternativeName>
</protein>
<evidence type="ECO:0000256" key="7">
    <source>
        <dbReference type="HAMAP-Rule" id="MF_01329"/>
    </source>
</evidence>
<comment type="subcellular location">
    <subcellularLocation>
        <location evidence="1">Membrane</location>
        <topology evidence="1">Single-pass membrane protein</topology>
    </subcellularLocation>
    <subcellularLocation>
        <location evidence="7">Plastid</location>
        <location evidence="7">Chloroplast thylakoid membrane</location>
        <topology evidence="7">Single-pass membrane protein</topology>
    </subcellularLocation>
</comment>
<reference evidence="8" key="1">
    <citation type="submission" date="2016-02" db="EMBL/GenBank/DDBJ databases">
        <title>Phylogenomics of the Schizaeales.</title>
        <authorList>
            <person name="Labiak P.H."/>
            <person name="Karol K.G."/>
        </authorList>
    </citation>
    <scope>NUCLEOTIDE SEQUENCE</scope>
</reference>
<name>A0A1U7AFM2_9MONI</name>
<dbReference type="Pfam" id="PF05969">
    <property type="entry name" value="PSII_Ycf12"/>
    <property type="match status" value="1"/>
</dbReference>
<evidence type="ECO:0000256" key="5">
    <source>
        <dbReference type="ARBA" id="ARBA00023136"/>
    </source>
</evidence>
<dbReference type="HAMAP" id="MF_01329">
    <property type="entry name" value="PSII_Psb30_Ycf12"/>
    <property type="match status" value="1"/>
</dbReference>
<dbReference type="EMBL" id="KU764518">
    <property type="protein sequence ID" value="AOV84743.1"/>
    <property type="molecule type" value="Genomic_DNA"/>
</dbReference>
<keyword evidence="6 7" id="KW-0604">Photosystem II</keyword>
<keyword evidence="5 7" id="KW-0472">Membrane</keyword>
<keyword evidence="3 7" id="KW-0812">Transmembrane</keyword>
<evidence type="ECO:0000256" key="1">
    <source>
        <dbReference type="ARBA" id="ARBA00004167"/>
    </source>
</evidence>
<dbReference type="GO" id="GO:0009523">
    <property type="term" value="C:photosystem II"/>
    <property type="evidence" value="ECO:0007669"/>
    <property type="project" value="UniProtKB-KW"/>
</dbReference>
<comment type="subunit">
    <text evidence="7">PSII is composed of 1 copy each of membrane proteins PsbA, PsbB, PsbC, PsbD, PsbE, PsbF, PsbH, PsbI, PsbJ, PsbK, PsbL, PsbM, PsbT, PsbX, PsbY, PsbZ, Psb30/Ycf12, peripheral proteins of the oxygen-evolving complex and a large number of cofactors. It forms dimeric complexes.</text>
</comment>